<keyword evidence="1" id="KW-0472">Membrane</keyword>
<feature type="transmembrane region" description="Helical" evidence="1">
    <location>
        <begin position="29"/>
        <end position="48"/>
    </location>
</feature>
<keyword evidence="1" id="KW-0812">Transmembrane</keyword>
<proteinExistence type="predicted"/>
<feature type="transmembrane region" description="Helical" evidence="1">
    <location>
        <begin position="60"/>
        <end position="80"/>
    </location>
</feature>
<reference evidence="3" key="1">
    <citation type="journal article" date="2019" name="Int. J. Syst. Evol. Microbiol.">
        <title>The Global Catalogue of Microorganisms (GCM) 10K type strain sequencing project: providing services to taxonomists for standard genome sequencing and annotation.</title>
        <authorList>
            <consortium name="The Broad Institute Genomics Platform"/>
            <consortium name="The Broad Institute Genome Sequencing Center for Infectious Disease"/>
            <person name="Wu L."/>
            <person name="Ma J."/>
        </authorList>
    </citation>
    <scope>NUCLEOTIDE SEQUENCE [LARGE SCALE GENOMIC DNA]</scope>
    <source>
        <strain evidence="3">CCUG 51308</strain>
    </source>
</reference>
<comment type="caution">
    <text evidence="2">The sequence shown here is derived from an EMBL/GenBank/DDBJ whole genome shotgun (WGS) entry which is preliminary data.</text>
</comment>
<sequence length="116" mass="12138">MWMVILKALGTAAFIVALSEVAKRSTLIASLMVALPLATMLTVANIYIGGGDAEKATRFATTTFFLVPPGLAFFVVLIGGQKLGLAFWPSFGLSILATGACCWAVVVFLRKAGVAL</sequence>
<gene>
    <name evidence="2" type="ORF">ACFQS8_05470</name>
</gene>
<name>A0ABW2IJF6_9PROT</name>
<dbReference type="EMBL" id="JBHTBR010000002">
    <property type="protein sequence ID" value="MFC7291056.1"/>
    <property type="molecule type" value="Genomic_DNA"/>
</dbReference>
<evidence type="ECO:0000313" key="2">
    <source>
        <dbReference type="EMBL" id="MFC7291056.1"/>
    </source>
</evidence>
<accession>A0ABW2IJF6</accession>
<organism evidence="2 3">
    <name type="scientific">Hirschia litorea</name>
    <dbReference type="NCBI Taxonomy" id="1199156"/>
    <lineage>
        <taxon>Bacteria</taxon>
        <taxon>Pseudomonadati</taxon>
        <taxon>Pseudomonadota</taxon>
        <taxon>Alphaproteobacteria</taxon>
        <taxon>Hyphomonadales</taxon>
        <taxon>Hyphomonadaceae</taxon>
        <taxon>Hirschia</taxon>
    </lineage>
</organism>
<evidence type="ECO:0000256" key="1">
    <source>
        <dbReference type="SAM" id="Phobius"/>
    </source>
</evidence>
<keyword evidence="3" id="KW-1185">Reference proteome</keyword>
<feature type="transmembrane region" description="Helical" evidence="1">
    <location>
        <begin position="86"/>
        <end position="109"/>
    </location>
</feature>
<dbReference type="RefSeq" id="WP_382166253.1">
    <property type="nucleotide sequence ID" value="NZ_JBHTBR010000002.1"/>
</dbReference>
<dbReference type="Proteomes" id="UP001596492">
    <property type="component" value="Unassembled WGS sequence"/>
</dbReference>
<protein>
    <submittedName>
        <fullName evidence="2">DUF3147 family protein</fullName>
    </submittedName>
</protein>
<evidence type="ECO:0000313" key="3">
    <source>
        <dbReference type="Proteomes" id="UP001596492"/>
    </source>
</evidence>
<keyword evidence="1" id="KW-1133">Transmembrane helix</keyword>